<dbReference type="GO" id="GO:0003677">
    <property type="term" value="F:DNA binding"/>
    <property type="evidence" value="ECO:0007669"/>
    <property type="project" value="InterPro"/>
</dbReference>
<dbReference type="Pfam" id="PF00580">
    <property type="entry name" value="UvrD-helicase"/>
    <property type="match status" value="1"/>
</dbReference>
<dbReference type="PATRIC" id="fig|1121290.3.peg.281"/>
<keyword evidence="2 5" id="KW-0378">Hydrolase</keyword>
<evidence type="ECO:0000259" key="6">
    <source>
        <dbReference type="PROSITE" id="PS51198"/>
    </source>
</evidence>
<gene>
    <name evidence="7" type="primary">helD</name>
    <name evidence="7" type="ORF">CLOACE_02770</name>
</gene>
<dbReference type="GO" id="GO:0043138">
    <property type="term" value="F:3'-5' DNA helicase activity"/>
    <property type="evidence" value="ECO:0007669"/>
    <property type="project" value="UniProtKB-EC"/>
</dbReference>
<feature type="domain" description="UvrD-like helicase ATP-binding" evidence="6">
    <location>
        <begin position="211"/>
        <end position="567"/>
    </location>
</feature>
<dbReference type="PROSITE" id="PS51198">
    <property type="entry name" value="UVRD_HELICASE_ATP_BIND"/>
    <property type="match status" value="1"/>
</dbReference>
<dbReference type="InterPro" id="IPR000212">
    <property type="entry name" value="DNA_helicase_UvrD/REP"/>
</dbReference>
<dbReference type="SUPFAM" id="SSF52540">
    <property type="entry name" value="P-loop containing nucleoside triphosphate hydrolases"/>
    <property type="match status" value="1"/>
</dbReference>
<dbReference type="AlphaFoldDB" id="A0A1E8F1G3"/>
<dbReference type="GO" id="GO:0005524">
    <property type="term" value="F:ATP binding"/>
    <property type="evidence" value="ECO:0007669"/>
    <property type="project" value="UniProtKB-UniRule"/>
</dbReference>
<dbReference type="GO" id="GO:0016887">
    <property type="term" value="F:ATP hydrolysis activity"/>
    <property type="evidence" value="ECO:0007669"/>
    <property type="project" value="RHEA"/>
</dbReference>
<proteinExistence type="predicted"/>
<evidence type="ECO:0000313" key="8">
    <source>
        <dbReference type="Proteomes" id="UP000175744"/>
    </source>
</evidence>
<dbReference type="STRING" id="1121290.CLAOCE_02770"/>
<accession>A0A1E8F1G3</accession>
<dbReference type="Pfam" id="PF13538">
    <property type="entry name" value="UvrD_C_2"/>
    <property type="match status" value="1"/>
</dbReference>
<reference evidence="7 8" key="1">
    <citation type="submission" date="2016-06" db="EMBL/GenBank/DDBJ databases">
        <title>Genome sequence of Clostridium acetireducens DSM 10703.</title>
        <authorList>
            <person name="Poehlein A."/>
            <person name="Fluechter S."/>
            <person name="Duerre P."/>
            <person name="Daniel R."/>
        </authorList>
    </citation>
    <scope>NUCLEOTIDE SEQUENCE [LARGE SCALE GENOMIC DNA]</scope>
    <source>
        <strain evidence="7 8">DSM 10703</strain>
    </source>
</reference>
<organism evidence="7 8">
    <name type="scientific">Clostridium acetireducens DSM 10703</name>
    <dbReference type="NCBI Taxonomy" id="1121290"/>
    <lineage>
        <taxon>Bacteria</taxon>
        <taxon>Bacillati</taxon>
        <taxon>Bacillota</taxon>
        <taxon>Clostridia</taxon>
        <taxon>Eubacteriales</taxon>
        <taxon>Clostridiaceae</taxon>
        <taxon>Clostridium</taxon>
    </lineage>
</organism>
<feature type="binding site" evidence="5">
    <location>
        <begin position="232"/>
        <end position="239"/>
    </location>
    <ligand>
        <name>ATP</name>
        <dbReference type="ChEBI" id="CHEBI:30616"/>
    </ligand>
</feature>
<sequence>MNKYKPDRELKKQIEINHEKDRLKYVINSIKNEILNLISKRKGVVSGILKCRKKAVEEYKDDEDKIIEYFDHEKFIEEESYKYIDNKLREYTILAKSPYFGKIVFEEEDYDDVDTIYIGRFGIIPEGGYEPLVIDWRAPISSLFYSGKLGEEYYIAPKGKIKVNIINKRQFIIKKSQLLGMFDSEIDIKDEMLQVMLSKNSSEKLKDIVMTIQTEQDNLIRQSRKKTIIVDGVAGSGKTTVALHRVAYLLYNYRNVLQDKVLILGPNEIFMEYISRVLPSLGEIGVRQTTFIELALSILELDEIMSFKDYMEKILAGDEKFINKVVHKNSYLYVNELNNIIKHLDKIQYDKIQCVKFGDKVIVEEKEIKDMYNNYYKDMPLFRRLKKIKRIIYSRIKDERDKYVRHIEKEYKRELSKLDEDQLEIYGSDLDFKRKLAIKKVMRDVIKVKKDITWIKICDVVKIYKEFNKEELIYDDLSAILYLKIKLEGYKLKDEIKHIIIDEAQDYSVLQFIVIKELTKCNSFTIVGDSNQRIIPIKEDIPMVVLEKYIKDLDIEHFNLLKSYRSTKEIMEYANKYLDEKRIVPIVRSGKDVVEKKLNSQKEIEKDIINTINKLKEKGYENIAIITRNLKCVQVLGNRLKDKIHLKVFENENINYNGGEVILTSYLSKGLEFDAVILYLRDKNKNYNYLEENKLMYVMATRALHELYVYF</sequence>
<evidence type="ECO:0000256" key="3">
    <source>
        <dbReference type="ARBA" id="ARBA00022806"/>
    </source>
</evidence>
<evidence type="ECO:0000256" key="4">
    <source>
        <dbReference type="ARBA" id="ARBA00022840"/>
    </source>
</evidence>
<dbReference type="RefSeq" id="WP_070109251.1">
    <property type="nucleotide sequence ID" value="NZ_LZFO01000003.1"/>
</dbReference>
<dbReference type="Proteomes" id="UP000175744">
    <property type="component" value="Unassembled WGS sequence"/>
</dbReference>
<dbReference type="EMBL" id="LZFO01000003">
    <property type="protein sequence ID" value="OFI07448.1"/>
    <property type="molecule type" value="Genomic_DNA"/>
</dbReference>
<dbReference type="InterPro" id="IPR014016">
    <property type="entry name" value="UvrD-like_ATP-bd"/>
</dbReference>
<keyword evidence="1 5" id="KW-0547">Nucleotide-binding</keyword>
<dbReference type="OrthoDB" id="9787585at2"/>
<dbReference type="PANTHER" id="PTHR11070">
    <property type="entry name" value="UVRD / RECB / PCRA DNA HELICASE FAMILY MEMBER"/>
    <property type="match status" value="1"/>
</dbReference>
<dbReference type="EC" id="3.6.4.12" evidence="7"/>
<comment type="caution">
    <text evidence="7">The sequence shown here is derived from an EMBL/GenBank/DDBJ whole genome shotgun (WGS) entry which is preliminary data.</text>
</comment>
<evidence type="ECO:0000256" key="1">
    <source>
        <dbReference type="ARBA" id="ARBA00022741"/>
    </source>
</evidence>
<dbReference type="GO" id="GO:0000725">
    <property type="term" value="P:recombinational repair"/>
    <property type="evidence" value="ECO:0007669"/>
    <property type="project" value="TreeGrafter"/>
</dbReference>
<keyword evidence="8" id="KW-1185">Reference proteome</keyword>
<evidence type="ECO:0000313" key="7">
    <source>
        <dbReference type="EMBL" id="OFI07448.1"/>
    </source>
</evidence>
<evidence type="ECO:0000256" key="5">
    <source>
        <dbReference type="PROSITE-ProRule" id="PRU00560"/>
    </source>
</evidence>
<dbReference type="InterPro" id="IPR027417">
    <property type="entry name" value="P-loop_NTPase"/>
</dbReference>
<dbReference type="GO" id="GO:0005829">
    <property type="term" value="C:cytosol"/>
    <property type="evidence" value="ECO:0007669"/>
    <property type="project" value="TreeGrafter"/>
</dbReference>
<evidence type="ECO:0000256" key="2">
    <source>
        <dbReference type="ARBA" id="ARBA00022801"/>
    </source>
</evidence>
<keyword evidence="4 5" id="KW-0067">ATP-binding</keyword>
<keyword evidence="3 5" id="KW-0347">Helicase</keyword>
<name>A0A1E8F1G3_9CLOT</name>
<dbReference type="Gene3D" id="3.40.50.300">
    <property type="entry name" value="P-loop containing nucleotide triphosphate hydrolases"/>
    <property type="match status" value="2"/>
</dbReference>
<dbReference type="InterPro" id="IPR027785">
    <property type="entry name" value="UvrD-like_helicase_C"/>
</dbReference>
<protein>
    <submittedName>
        <fullName evidence="7">Helicase IV</fullName>
        <ecNumber evidence="7">3.6.4.12</ecNumber>
    </submittedName>
</protein>
<dbReference type="PANTHER" id="PTHR11070:SF17">
    <property type="entry name" value="DNA HELICASE IV"/>
    <property type="match status" value="1"/>
</dbReference>